<sequence length="118" mass="12649">MPVAGIEEFGDLVPLRVTVEDQSEPPVGAVVGGYVEPRVLFERGFLRLVGNEQDRLVVTDLATLETAAVVGEQLAAPERRAAVCDDLGGVEKREGDLADATQDRVGVVEHDRMRPLAG</sequence>
<gene>
    <name evidence="2" type="ORF">GOALK_072_00930</name>
</gene>
<dbReference type="Proteomes" id="UP000003558">
    <property type="component" value="Unassembled WGS sequence"/>
</dbReference>
<evidence type="ECO:0000313" key="2">
    <source>
        <dbReference type="EMBL" id="GAA13290.1"/>
    </source>
</evidence>
<feature type="compositionally biased region" description="Basic and acidic residues" evidence="1">
    <location>
        <begin position="106"/>
        <end position="118"/>
    </location>
</feature>
<evidence type="ECO:0000313" key="3">
    <source>
        <dbReference type="Proteomes" id="UP000003558"/>
    </source>
</evidence>
<proteinExistence type="predicted"/>
<name>F9VXF1_9ACTN</name>
<evidence type="ECO:0000256" key="1">
    <source>
        <dbReference type="SAM" id="MobiDB-lite"/>
    </source>
</evidence>
<dbReference type="AlphaFoldDB" id="F9VXF1"/>
<feature type="region of interest" description="Disordered" evidence="1">
    <location>
        <begin position="94"/>
        <end position="118"/>
    </location>
</feature>
<organism evidence="2 3">
    <name type="scientific">Gordonia alkanivorans NBRC 16433</name>
    <dbReference type="NCBI Taxonomy" id="1027371"/>
    <lineage>
        <taxon>Bacteria</taxon>
        <taxon>Bacillati</taxon>
        <taxon>Actinomycetota</taxon>
        <taxon>Actinomycetes</taxon>
        <taxon>Mycobacteriales</taxon>
        <taxon>Gordoniaceae</taxon>
        <taxon>Gordonia</taxon>
    </lineage>
</organism>
<comment type="caution">
    <text evidence="2">The sequence shown here is derived from an EMBL/GenBank/DDBJ whole genome shotgun (WGS) entry which is preliminary data.</text>
</comment>
<accession>F9VXF1</accession>
<reference evidence="2 3" key="1">
    <citation type="submission" date="2011-05" db="EMBL/GenBank/DDBJ databases">
        <title>Whole genome shotgun sequence of Gordonia alkanivorans NBRC 16433.</title>
        <authorList>
            <person name="Hosoyama A."/>
            <person name="Nakamura S."/>
            <person name="Takarada H."/>
            <person name="Tsuchikane K."/>
            <person name="Yamazaki S."/>
            <person name="Fujita N."/>
        </authorList>
    </citation>
    <scope>NUCLEOTIDE SEQUENCE [LARGE SCALE GENOMIC DNA]</scope>
    <source>
        <strain evidence="2 3">NBRC 16433</strain>
    </source>
</reference>
<dbReference type="EMBL" id="BACI01000072">
    <property type="protein sequence ID" value="GAA13290.1"/>
    <property type="molecule type" value="Genomic_DNA"/>
</dbReference>
<protein>
    <submittedName>
        <fullName evidence="2">Uncharacterized protein</fullName>
    </submittedName>
</protein>